<dbReference type="AlphaFoldDB" id="Q2IFP2"/>
<dbReference type="GO" id="GO:0003887">
    <property type="term" value="F:DNA-directed DNA polymerase activity"/>
    <property type="evidence" value="ECO:0007669"/>
    <property type="project" value="UniProtKB-KW"/>
</dbReference>
<dbReference type="PRINTS" id="PR00300">
    <property type="entry name" value="CLPPROTEASEA"/>
</dbReference>
<evidence type="ECO:0000256" key="2">
    <source>
        <dbReference type="ARBA" id="ARBA00022679"/>
    </source>
</evidence>
<dbReference type="NCBIfam" id="TIGR02397">
    <property type="entry name" value="dnaX_nterm"/>
    <property type="match status" value="1"/>
</dbReference>
<dbReference type="InterPro" id="IPR008921">
    <property type="entry name" value="DNA_pol3_clamp-load_cplx_C"/>
</dbReference>
<dbReference type="Gene3D" id="1.10.8.60">
    <property type="match status" value="1"/>
</dbReference>
<evidence type="ECO:0000256" key="4">
    <source>
        <dbReference type="ARBA" id="ARBA00022705"/>
    </source>
</evidence>
<protein>
    <recommendedName>
        <fullName evidence="11">DNA polymerase III subunit gamma/tau</fullName>
        <ecNumber evidence="11">2.7.7.7</ecNumber>
    </recommendedName>
</protein>
<dbReference type="CDD" id="cd18137">
    <property type="entry name" value="HLD_clamp_pol_III_gamma_tau"/>
    <property type="match status" value="1"/>
</dbReference>
<accession>Q2IFP2</accession>
<keyword evidence="4 11" id="KW-0235">DNA replication</keyword>
<dbReference type="RefSeq" id="WP_011422685.1">
    <property type="nucleotide sequence ID" value="NC_007760.1"/>
</dbReference>
<dbReference type="InterPro" id="IPR022754">
    <property type="entry name" value="DNA_pol_III_gamma-3"/>
</dbReference>
<dbReference type="GO" id="GO:0003677">
    <property type="term" value="F:DNA binding"/>
    <property type="evidence" value="ECO:0007669"/>
    <property type="project" value="InterPro"/>
</dbReference>
<dbReference type="KEGG" id="ade:Adeh_3637"/>
<evidence type="ECO:0000313" key="14">
    <source>
        <dbReference type="EMBL" id="ABC83403.1"/>
    </source>
</evidence>
<dbReference type="GO" id="GO:0046872">
    <property type="term" value="F:metal ion binding"/>
    <property type="evidence" value="ECO:0007669"/>
    <property type="project" value="UniProtKB-KW"/>
</dbReference>
<dbReference type="Proteomes" id="UP000001935">
    <property type="component" value="Chromosome"/>
</dbReference>
<dbReference type="OrthoDB" id="9810148at2"/>
<keyword evidence="9 11" id="KW-0239">DNA-directed DNA polymerase</keyword>
<gene>
    <name evidence="11" type="primary">dnaX</name>
    <name evidence="14" type="ordered locus">Adeh_3637</name>
</gene>
<reference evidence="14 15" key="1">
    <citation type="submission" date="2006-01" db="EMBL/GenBank/DDBJ databases">
        <title>Complete sequence of Anaeromyxobacter dehalogenans 2CP-C.</title>
        <authorList>
            <consortium name="US DOE Joint Genome Institute"/>
            <person name="Copeland A."/>
            <person name="Lucas S."/>
            <person name="Lapidus A."/>
            <person name="Barry K."/>
            <person name="Detter J.C."/>
            <person name="Glavina T."/>
            <person name="Hammon N."/>
            <person name="Israni S."/>
            <person name="Pitluck S."/>
            <person name="Brettin T."/>
            <person name="Bruce D."/>
            <person name="Han C."/>
            <person name="Tapia R."/>
            <person name="Gilna P."/>
            <person name="Kiss H."/>
            <person name="Schmutz J."/>
            <person name="Larimer F."/>
            <person name="Land M."/>
            <person name="Kyrpides N."/>
            <person name="Anderson I."/>
            <person name="Sanford R.A."/>
            <person name="Ritalahti K.M."/>
            <person name="Thomas H.S."/>
            <person name="Kirby J.R."/>
            <person name="Zhulin I.B."/>
            <person name="Loeffler F.E."/>
            <person name="Richardson P."/>
        </authorList>
    </citation>
    <scope>NUCLEOTIDE SEQUENCE [LARGE SCALE GENOMIC DNA]</scope>
    <source>
        <strain evidence="14 15">2CP-C</strain>
    </source>
</reference>
<evidence type="ECO:0000256" key="1">
    <source>
        <dbReference type="ARBA" id="ARBA00006360"/>
    </source>
</evidence>
<evidence type="ECO:0000256" key="7">
    <source>
        <dbReference type="ARBA" id="ARBA00022833"/>
    </source>
</evidence>
<keyword evidence="7" id="KW-0862">Zinc</keyword>
<dbReference type="NCBIfam" id="NF004046">
    <property type="entry name" value="PRK05563.1"/>
    <property type="match status" value="1"/>
</dbReference>
<dbReference type="PANTHER" id="PTHR11669:SF0">
    <property type="entry name" value="PROTEIN STICHEL-LIKE 2"/>
    <property type="match status" value="1"/>
</dbReference>
<dbReference type="InterPro" id="IPR027417">
    <property type="entry name" value="P-loop_NTPase"/>
</dbReference>
<dbReference type="SUPFAM" id="SSF48019">
    <property type="entry name" value="post-AAA+ oligomerization domain-like"/>
    <property type="match status" value="1"/>
</dbReference>
<feature type="domain" description="AAA+ ATPase" evidence="13">
    <location>
        <begin position="37"/>
        <end position="179"/>
    </location>
</feature>
<dbReference type="GO" id="GO:0009360">
    <property type="term" value="C:DNA polymerase III complex"/>
    <property type="evidence" value="ECO:0007669"/>
    <property type="project" value="InterPro"/>
</dbReference>
<dbReference type="NCBIfam" id="NF011526">
    <property type="entry name" value="PRK14965.1"/>
    <property type="match status" value="1"/>
</dbReference>
<dbReference type="Gene3D" id="1.20.272.10">
    <property type="match status" value="1"/>
</dbReference>
<keyword evidence="8 11" id="KW-0067">ATP-binding</keyword>
<evidence type="ECO:0000256" key="11">
    <source>
        <dbReference type="RuleBase" id="RU364063"/>
    </source>
</evidence>
<proteinExistence type="inferred from homology"/>
<feature type="compositionally biased region" description="Pro residues" evidence="12">
    <location>
        <begin position="445"/>
        <end position="454"/>
    </location>
</feature>
<feature type="compositionally biased region" description="Low complexity" evidence="12">
    <location>
        <begin position="434"/>
        <end position="444"/>
    </location>
</feature>
<keyword evidence="6 11" id="KW-0547">Nucleotide-binding</keyword>
<dbReference type="InterPro" id="IPR012763">
    <property type="entry name" value="DNA_pol_III_sug/sutau_N"/>
</dbReference>
<sequence length="606" mass="62834">MAYLVLARKYRPQRFGEMSGQEHVVRTLSNALKTGQLAHAFLFTGPRGVGKTTTARLVAKALNCEQGPTAEPCGVCTPCVEIAEGRAVDVVEIDAASNNGVDNVRDIVEAVKYRPARDRFKVFVVDEVHMLSQGAFNALLKTLEEPPPHVKFVLATTDVHKVPETILSRCQRFDFRRLTLQQIADQLAKVAAEEGMRLSPAALALVARQAEGGMRDALSLLDQVRAACGDAPGDDAVAEALGAVDAAAVSRIAAALVGRDGAALLREIEALHDRGLEVKRLAEELVRHLRNVVVARLVPQAPIDLPDAELAEVRAQAAAADAAQLTRLFDLAQRAVVDVKLAEQPRYALEVALLEGVFLAPGAQVSELVARVEALARGAPLPPPRAAGGPAAPPAPAAPASGSAPPAPPAAPARGAAAASGWRELPAFGTPGCAAGSAPAQAEPAPAPPPPAAPAPAAAAADPGAAASAADRWRAAVEQVEHESPTAAASLKQAALLGLGEGEVRVQLPPGFHAQSAERKRGEIEAVFARFFGRPTRLALTIAALPAAPAAAAEAPPGAAAPSIAASDAAERMARSARVRDTARAHPNIQEAVRVLDGAIDRIEEL</sequence>
<evidence type="ECO:0000259" key="13">
    <source>
        <dbReference type="SMART" id="SM00382"/>
    </source>
</evidence>
<evidence type="ECO:0000256" key="10">
    <source>
        <dbReference type="ARBA" id="ARBA00049244"/>
    </source>
</evidence>
<evidence type="ECO:0000256" key="6">
    <source>
        <dbReference type="ARBA" id="ARBA00022741"/>
    </source>
</evidence>
<feature type="compositionally biased region" description="Low complexity" evidence="12">
    <location>
        <begin position="455"/>
        <end position="470"/>
    </location>
</feature>
<dbReference type="EC" id="2.7.7.7" evidence="11"/>
<dbReference type="EMBL" id="CP000251">
    <property type="protein sequence ID" value="ABC83403.1"/>
    <property type="molecule type" value="Genomic_DNA"/>
</dbReference>
<dbReference type="CDD" id="cd00009">
    <property type="entry name" value="AAA"/>
    <property type="match status" value="1"/>
</dbReference>
<comment type="subunit">
    <text evidence="11">DNA polymerase III contains a core (composed of alpha, epsilon and theta chains) that associates with a tau subunit. This core dimerizes to form the POLIII' complex. PolIII' associates with the gamma complex (composed of gamma, delta, delta', psi and chi chains) and with the beta chain to form the complete DNA polymerase III complex.</text>
</comment>
<keyword evidence="5" id="KW-0479">Metal-binding</keyword>
<keyword evidence="2 11" id="KW-0808">Transferase</keyword>
<dbReference type="InterPro" id="IPR003593">
    <property type="entry name" value="AAA+_ATPase"/>
</dbReference>
<dbReference type="InterPro" id="IPR050238">
    <property type="entry name" value="DNA_Rep/Repair_Clamp_Loader"/>
</dbReference>
<dbReference type="Pfam" id="PF22608">
    <property type="entry name" value="DNAX_ATPase_lid"/>
    <property type="match status" value="1"/>
</dbReference>
<feature type="compositionally biased region" description="Low complexity" evidence="12">
    <location>
        <begin position="412"/>
        <end position="421"/>
    </location>
</feature>
<dbReference type="HOGENOM" id="CLU_006229_0_7_7"/>
<evidence type="ECO:0000256" key="5">
    <source>
        <dbReference type="ARBA" id="ARBA00022723"/>
    </source>
</evidence>
<comment type="catalytic activity">
    <reaction evidence="10 11">
        <text>DNA(n) + a 2'-deoxyribonucleoside 5'-triphosphate = DNA(n+1) + diphosphate</text>
        <dbReference type="Rhea" id="RHEA:22508"/>
        <dbReference type="Rhea" id="RHEA-COMP:17339"/>
        <dbReference type="Rhea" id="RHEA-COMP:17340"/>
        <dbReference type="ChEBI" id="CHEBI:33019"/>
        <dbReference type="ChEBI" id="CHEBI:61560"/>
        <dbReference type="ChEBI" id="CHEBI:173112"/>
        <dbReference type="EC" id="2.7.7.7"/>
    </reaction>
</comment>
<dbReference type="PANTHER" id="PTHR11669">
    <property type="entry name" value="REPLICATION FACTOR C / DNA POLYMERASE III GAMMA-TAU SUBUNIT"/>
    <property type="match status" value="1"/>
</dbReference>
<organism evidence="14 15">
    <name type="scientific">Anaeromyxobacter dehalogenans (strain 2CP-C)</name>
    <dbReference type="NCBI Taxonomy" id="290397"/>
    <lineage>
        <taxon>Bacteria</taxon>
        <taxon>Pseudomonadati</taxon>
        <taxon>Myxococcota</taxon>
        <taxon>Myxococcia</taxon>
        <taxon>Myxococcales</taxon>
        <taxon>Cystobacterineae</taxon>
        <taxon>Anaeromyxobacteraceae</taxon>
        <taxon>Anaeromyxobacter</taxon>
    </lineage>
</organism>
<evidence type="ECO:0000256" key="9">
    <source>
        <dbReference type="ARBA" id="ARBA00022932"/>
    </source>
</evidence>
<dbReference type="InterPro" id="IPR001270">
    <property type="entry name" value="ClpA/B"/>
</dbReference>
<comment type="function">
    <text evidence="11">DNA polymerase III is a complex, multichain enzyme responsible for most of the replicative synthesis in bacteria. This DNA polymerase also exhibits 3' to 5' exonuclease activity.</text>
</comment>
<keyword evidence="3 11" id="KW-0548">Nucleotidyltransferase</keyword>
<dbReference type="SMART" id="SM00382">
    <property type="entry name" value="AAA"/>
    <property type="match status" value="1"/>
</dbReference>
<dbReference type="Gene3D" id="3.40.50.300">
    <property type="entry name" value="P-loop containing nucleotide triphosphate hydrolases"/>
    <property type="match status" value="1"/>
</dbReference>
<dbReference type="GO" id="GO:0005524">
    <property type="term" value="F:ATP binding"/>
    <property type="evidence" value="ECO:0007669"/>
    <property type="project" value="UniProtKB-KW"/>
</dbReference>
<dbReference type="InterPro" id="IPR045085">
    <property type="entry name" value="HLD_clamp_pol_III_gamma_tau"/>
</dbReference>
<dbReference type="GO" id="GO:0006261">
    <property type="term" value="P:DNA-templated DNA replication"/>
    <property type="evidence" value="ECO:0007669"/>
    <property type="project" value="TreeGrafter"/>
</dbReference>
<dbReference type="Pfam" id="PF13177">
    <property type="entry name" value="DNA_pol3_delta2"/>
    <property type="match status" value="1"/>
</dbReference>
<feature type="compositionally biased region" description="Pro residues" evidence="12">
    <location>
        <begin position="383"/>
        <end position="397"/>
    </location>
</feature>
<feature type="region of interest" description="Disordered" evidence="12">
    <location>
        <begin position="383"/>
        <end position="477"/>
    </location>
</feature>
<dbReference type="Pfam" id="PF12169">
    <property type="entry name" value="DNA_pol3_gamma3"/>
    <property type="match status" value="1"/>
</dbReference>
<dbReference type="FunFam" id="3.40.50.300:FF:000014">
    <property type="entry name" value="DNA polymerase III subunit gamma/tau"/>
    <property type="match status" value="1"/>
</dbReference>
<name>Q2IFP2_ANADE</name>
<dbReference type="STRING" id="290397.Adeh_3637"/>
<dbReference type="eggNOG" id="COG2812">
    <property type="taxonomic scope" value="Bacteria"/>
</dbReference>
<evidence type="ECO:0000256" key="3">
    <source>
        <dbReference type="ARBA" id="ARBA00022695"/>
    </source>
</evidence>
<dbReference type="SUPFAM" id="SSF52540">
    <property type="entry name" value="P-loop containing nucleoside triphosphate hydrolases"/>
    <property type="match status" value="1"/>
</dbReference>
<evidence type="ECO:0000256" key="8">
    <source>
        <dbReference type="ARBA" id="ARBA00022840"/>
    </source>
</evidence>
<comment type="similarity">
    <text evidence="1 11">Belongs to the DnaX/STICHEL family.</text>
</comment>
<evidence type="ECO:0000256" key="12">
    <source>
        <dbReference type="SAM" id="MobiDB-lite"/>
    </source>
</evidence>
<evidence type="ECO:0000313" key="15">
    <source>
        <dbReference type="Proteomes" id="UP000001935"/>
    </source>
</evidence>